<sequence>MTDVKGESNRQDKPASEAEIPDPKLLELLVCPLTKKPLVYDPKRHELVSKAAKLAFPIKSGIPLMTLEAARHLDDE</sequence>
<dbReference type="GO" id="GO:0005829">
    <property type="term" value="C:cytosol"/>
    <property type="evidence" value="ECO:0007669"/>
    <property type="project" value="TreeGrafter"/>
</dbReference>
<dbReference type="PANTHER" id="PTHR33505:SF4">
    <property type="entry name" value="PROTEIN PREY, MITOCHONDRIAL"/>
    <property type="match status" value="1"/>
</dbReference>
<dbReference type="KEGG" id="fiy:BN1229_v1_1197"/>
<dbReference type="Gene3D" id="2.20.25.10">
    <property type="match status" value="1"/>
</dbReference>
<dbReference type="OrthoDB" id="9812205at2"/>
<name>A0A0D6JCQ0_9HYPH</name>
<dbReference type="RefSeq" id="WP_046477301.1">
    <property type="nucleotide sequence ID" value="NZ_LN829118.1"/>
</dbReference>
<dbReference type="Proteomes" id="UP000033187">
    <property type="component" value="Chromosome 1"/>
</dbReference>
<dbReference type="KEGG" id="fil:BN1229_v1_1199"/>
<keyword evidence="3" id="KW-1185">Reference proteome</keyword>
<dbReference type="AlphaFoldDB" id="A0A0D6JCQ0"/>
<dbReference type="InterPro" id="IPR005651">
    <property type="entry name" value="Trm112-like"/>
</dbReference>
<evidence type="ECO:0000313" key="3">
    <source>
        <dbReference type="Proteomes" id="UP000033187"/>
    </source>
</evidence>
<reference evidence="3" key="1">
    <citation type="submission" date="2015-02" db="EMBL/GenBank/DDBJ databases">
        <authorList>
            <person name="Chooi Y.-H."/>
        </authorList>
    </citation>
    <scope>NUCLEOTIDE SEQUENCE [LARGE SCALE GENOMIC DNA]</scope>
    <source>
        <strain evidence="3">strain Y</strain>
    </source>
</reference>
<organism evidence="2 3">
    <name type="scientific">Candidatus Filomicrobium marinum</name>
    <dbReference type="NCBI Taxonomy" id="1608628"/>
    <lineage>
        <taxon>Bacteria</taxon>
        <taxon>Pseudomonadati</taxon>
        <taxon>Pseudomonadota</taxon>
        <taxon>Alphaproteobacteria</taxon>
        <taxon>Hyphomicrobiales</taxon>
        <taxon>Hyphomicrobiaceae</taxon>
        <taxon>Filomicrobium</taxon>
    </lineage>
</organism>
<proteinExistence type="inferred from homology"/>
<gene>
    <name evidence="2" type="ORF">YBN1229_v1_1197</name>
</gene>
<dbReference type="EMBL" id="LN829119">
    <property type="protein sequence ID" value="CPR17317.1"/>
    <property type="molecule type" value="Genomic_DNA"/>
</dbReference>
<accession>A0A0D6JCQ0</accession>
<comment type="similarity">
    <text evidence="1">Belongs to the UPF0434 family.</text>
</comment>
<protein>
    <recommendedName>
        <fullName evidence="1">UPF0434 protein YBN1229_v1_1197</fullName>
    </recommendedName>
</protein>
<dbReference type="Pfam" id="PF03966">
    <property type="entry name" value="Trm112p"/>
    <property type="match status" value="1"/>
</dbReference>
<dbReference type="SUPFAM" id="SSF158997">
    <property type="entry name" value="Trm112p-like"/>
    <property type="match status" value="1"/>
</dbReference>
<dbReference type="HAMAP" id="MF_01187">
    <property type="entry name" value="UPF0434"/>
    <property type="match status" value="1"/>
</dbReference>
<dbReference type="PANTHER" id="PTHR33505">
    <property type="entry name" value="ZGC:162634"/>
    <property type="match status" value="1"/>
</dbReference>
<evidence type="ECO:0000313" key="2">
    <source>
        <dbReference type="EMBL" id="CPR17317.1"/>
    </source>
</evidence>
<evidence type="ECO:0000256" key="1">
    <source>
        <dbReference type="HAMAP-Rule" id="MF_01187"/>
    </source>
</evidence>